<dbReference type="InParanoid" id="A0A2V0P1R6"/>
<feature type="compositionally biased region" description="Gly residues" evidence="1">
    <location>
        <begin position="247"/>
        <end position="269"/>
    </location>
</feature>
<dbReference type="AlphaFoldDB" id="A0A2V0P1R6"/>
<dbReference type="InterPro" id="IPR002848">
    <property type="entry name" value="Translin_fam"/>
</dbReference>
<feature type="region of interest" description="Disordered" evidence="1">
    <location>
        <begin position="246"/>
        <end position="285"/>
    </location>
</feature>
<evidence type="ECO:0000313" key="2">
    <source>
        <dbReference type="EMBL" id="GBF91780.1"/>
    </source>
</evidence>
<dbReference type="FunCoup" id="A0A2V0P1R6">
    <property type="interactions" value="1960"/>
</dbReference>
<dbReference type="OrthoDB" id="829at2759"/>
<dbReference type="CDD" id="cd14820">
    <property type="entry name" value="TRAX"/>
    <property type="match status" value="1"/>
</dbReference>
<keyword evidence="3" id="KW-1185">Reference proteome</keyword>
<dbReference type="Proteomes" id="UP000247498">
    <property type="component" value="Unassembled WGS sequence"/>
</dbReference>
<sequence>MEAMPPTGTGVGADDARAGAGPRSAAAAATDAAAAGAGCGAPPRPPLIDLEDWAAIAAQLREQDERRETLLKRIRDAQKLSKQAVFSLHRGDGAAAARQIAEAERVARELLPLVRLQPALRFGAFAAALEEYAEACALKVFLEEGRLVSRGELPLLETEEYLGGVLDMTGELNRYAVAQATRRNVAAVAACRDVTEAVMGRMLQLDLRNGALRKKYDTLKYTLRKMENTLYELSLADAHRRAFEAEAGGGGGGGGGGGRGARGGGGAGDGGEEGTGDDPEMSQDC</sequence>
<dbReference type="Gene3D" id="1.20.58.2140">
    <property type="match status" value="1"/>
</dbReference>
<feature type="compositionally biased region" description="Acidic residues" evidence="1">
    <location>
        <begin position="270"/>
        <end position="285"/>
    </location>
</feature>
<reference evidence="2 3" key="1">
    <citation type="journal article" date="2018" name="Sci. Rep.">
        <title>Raphidocelis subcapitata (=Pseudokirchneriella subcapitata) provides an insight into genome evolution and environmental adaptations in the Sphaeropleales.</title>
        <authorList>
            <person name="Suzuki S."/>
            <person name="Yamaguchi H."/>
            <person name="Nakajima N."/>
            <person name="Kawachi M."/>
        </authorList>
    </citation>
    <scope>NUCLEOTIDE SEQUENCE [LARGE SCALE GENOMIC DNA]</scope>
    <source>
        <strain evidence="2 3">NIES-35</strain>
    </source>
</reference>
<dbReference type="SUPFAM" id="SSF74784">
    <property type="entry name" value="Translin"/>
    <property type="match status" value="1"/>
</dbReference>
<evidence type="ECO:0000256" key="1">
    <source>
        <dbReference type="SAM" id="MobiDB-lite"/>
    </source>
</evidence>
<dbReference type="EMBL" id="BDRX01000026">
    <property type="protein sequence ID" value="GBF91780.1"/>
    <property type="molecule type" value="Genomic_DNA"/>
</dbReference>
<dbReference type="InterPro" id="IPR036081">
    <property type="entry name" value="Translin_sf"/>
</dbReference>
<proteinExistence type="predicted"/>
<organism evidence="2 3">
    <name type="scientific">Raphidocelis subcapitata</name>
    <dbReference type="NCBI Taxonomy" id="307507"/>
    <lineage>
        <taxon>Eukaryota</taxon>
        <taxon>Viridiplantae</taxon>
        <taxon>Chlorophyta</taxon>
        <taxon>core chlorophytes</taxon>
        <taxon>Chlorophyceae</taxon>
        <taxon>CS clade</taxon>
        <taxon>Sphaeropleales</taxon>
        <taxon>Selenastraceae</taxon>
        <taxon>Raphidocelis</taxon>
    </lineage>
</organism>
<name>A0A2V0P1R6_9CHLO</name>
<accession>A0A2V0P1R6</accession>
<gene>
    <name evidence="2" type="ORF">Rsub_04084</name>
</gene>
<protein>
    <submittedName>
        <fullName evidence="2">Translin</fullName>
    </submittedName>
</protein>
<dbReference type="PANTHER" id="PTHR10741">
    <property type="entry name" value="TRANSLIN AND TRANSLIN ASSOCIATED PROTEIN X"/>
    <property type="match status" value="1"/>
</dbReference>
<feature type="compositionally biased region" description="Low complexity" evidence="1">
    <location>
        <begin position="18"/>
        <end position="27"/>
    </location>
</feature>
<feature type="region of interest" description="Disordered" evidence="1">
    <location>
        <begin position="1"/>
        <end position="27"/>
    </location>
</feature>
<comment type="caution">
    <text evidence="2">The sequence shown here is derived from an EMBL/GenBank/DDBJ whole genome shotgun (WGS) entry which is preliminary data.</text>
</comment>
<dbReference type="Pfam" id="PF01997">
    <property type="entry name" value="Translin"/>
    <property type="match status" value="1"/>
</dbReference>
<dbReference type="STRING" id="307507.A0A2V0P1R6"/>
<dbReference type="GO" id="GO:0043565">
    <property type="term" value="F:sequence-specific DNA binding"/>
    <property type="evidence" value="ECO:0007669"/>
    <property type="project" value="InterPro"/>
</dbReference>
<evidence type="ECO:0000313" key="3">
    <source>
        <dbReference type="Proteomes" id="UP000247498"/>
    </source>
</evidence>